<dbReference type="InterPro" id="IPR050093">
    <property type="entry name" value="ABC_SmlMolc_Importer"/>
</dbReference>
<organism evidence="14 15">
    <name type="scientific">Alkalicoccus daliensis</name>
    <dbReference type="NCBI Taxonomy" id="745820"/>
    <lineage>
        <taxon>Bacteria</taxon>
        <taxon>Bacillati</taxon>
        <taxon>Bacillota</taxon>
        <taxon>Bacilli</taxon>
        <taxon>Bacillales</taxon>
        <taxon>Bacillaceae</taxon>
        <taxon>Alkalicoccus</taxon>
    </lineage>
</organism>
<dbReference type="RefSeq" id="WP_175444337.1">
    <property type="nucleotide sequence ID" value="NZ_FNIL01000016.1"/>
</dbReference>
<evidence type="ECO:0000256" key="7">
    <source>
        <dbReference type="ARBA" id="ARBA00023065"/>
    </source>
</evidence>
<reference evidence="15" key="1">
    <citation type="submission" date="2016-10" db="EMBL/GenBank/DDBJ databases">
        <authorList>
            <person name="Varghese N."/>
            <person name="Submissions S."/>
        </authorList>
    </citation>
    <scope>NUCLEOTIDE SEQUENCE [LARGE SCALE GENOMIC DNA]</scope>
    <source>
        <strain evidence="15">CGMCC 1.10369</strain>
    </source>
</reference>
<dbReference type="PROSITE" id="PS50893">
    <property type="entry name" value="ABC_TRANSPORTER_2"/>
    <property type="match status" value="1"/>
</dbReference>
<evidence type="ECO:0000256" key="1">
    <source>
        <dbReference type="ARBA" id="ARBA00022448"/>
    </source>
</evidence>
<dbReference type="InterPro" id="IPR015853">
    <property type="entry name" value="ABC_transpr_FbpC"/>
</dbReference>
<dbReference type="InterPro" id="IPR003593">
    <property type="entry name" value="AAA+_ATPase"/>
</dbReference>
<keyword evidence="7" id="KW-0406">Ion transport</keyword>
<dbReference type="FunFam" id="3.40.50.300:FF:000425">
    <property type="entry name" value="Probable ABC transporter, ATP-binding subunit"/>
    <property type="match status" value="1"/>
</dbReference>
<keyword evidence="8" id="KW-0472">Membrane</keyword>
<evidence type="ECO:0000256" key="10">
    <source>
        <dbReference type="ARBA" id="ARBA00063934"/>
    </source>
</evidence>
<evidence type="ECO:0000313" key="15">
    <source>
        <dbReference type="Proteomes" id="UP000198778"/>
    </source>
</evidence>
<keyword evidence="15" id="KW-1185">Reference proteome</keyword>
<dbReference type="InterPro" id="IPR003439">
    <property type="entry name" value="ABC_transporter-like_ATP-bd"/>
</dbReference>
<dbReference type="GO" id="GO:0015408">
    <property type="term" value="F:ABC-type ferric iron transporter activity"/>
    <property type="evidence" value="ECO:0007669"/>
    <property type="project" value="InterPro"/>
</dbReference>
<dbReference type="EMBL" id="FNIL01000016">
    <property type="protein sequence ID" value="SDO52161.1"/>
    <property type="molecule type" value="Genomic_DNA"/>
</dbReference>
<evidence type="ECO:0000313" key="14">
    <source>
        <dbReference type="EMBL" id="SDO52161.1"/>
    </source>
</evidence>
<keyword evidence="2" id="KW-1003">Cell membrane</keyword>
<keyword evidence="6" id="KW-0408">Iron</keyword>
<dbReference type="GO" id="GO:0015418">
    <property type="term" value="F:ABC-type quaternary ammonium compound transporting activity"/>
    <property type="evidence" value="ECO:0007669"/>
    <property type="project" value="UniProtKB-EC"/>
</dbReference>
<dbReference type="PROSITE" id="PS00211">
    <property type="entry name" value="ABC_TRANSPORTER_1"/>
    <property type="match status" value="1"/>
</dbReference>
<evidence type="ECO:0000256" key="2">
    <source>
        <dbReference type="ARBA" id="ARBA00022475"/>
    </source>
</evidence>
<evidence type="ECO:0000256" key="3">
    <source>
        <dbReference type="ARBA" id="ARBA00022496"/>
    </source>
</evidence>
<dbReference type="GO" id="GO:0005524">
    <property type="term" value="F:ATP binding"/>
    <property type="evidence" value="ECO:0007669"/>
    <property type="project" value="UniProtKB-KW"/>
</dbReference>
<gene>
    <name evidence="14" type="ORF">SAMN04488053_11654</name>
</gene>
<name>A0A1H0K8W3_9BACI</name>
<evidence type="ECO:0000259" key="13">
    <source>
        <dbReference type="PROSITE" id="PS50893"/>
    </source>
</evidence>
<comment type="catalytic activity">
    <reaction evidence="9">
        <text>a quaternary ammonium(out) + ATP + H2O = a quaternary ammonium(in) + ADP + phosphate + H(+)</text>
        <dbReference type="Rhea" id="RHEA:11036"/>
        <dbReference type="ChEBI" id="CHEBI:15377"/>
        <dbReference type="ChEBI" id="CHEBI:15378"/>
        <dbReference type="ChEBI" id="CHEBI:30616"/>
        <dbReference type="ChEBI" id="CHEBI:35267"/>
        <dbReference type="ChEBI" id="CHEBI:43474"/>
        <dbReference type="ChEBI" id="CHEBI:456216"/>
        <dbReference type="EC" id="7.6.2.9"/>
    </reaction>
</comment>
<feature type="domain" description="ABC transporter" evidence="13">
    <location>
        <begin position="2"/>
        <end position="234"/>
    </location>
</feature>
<dbReference type="SMART" id="SM00382">
    <property type="entry name" value="AAA"/>
    <property type="match status" value="1"/>
</dbReference>
<accession>A0A1H0K8W3</accession>
<dbReference type="InterPro" id="IPR017871">
    <property type="entry name" value="ABC_transporter-like_CS"/>
</dbReference>
<dbReference type="GO" id="GO:0016020">
    <property type="term" value="C:membrane"/>
    <property type="evidence" value="ECO:0007669"/>
    <property type="project" value="InterPro"/>
</dbReference>
<dbReference type="Pfam" id="PF00005">
    <property type="entry name" value="ABC_tran"/>
    <property type="match status" value="1"/>
</dbReference>
<proteinExistence type="predicted"/>
<evidence type="ECO:0000256" key="5">
    <source>
        <dbReference type="ARBA" id="ARBA00022840"/>
    </source>
</evidence>
<evidence type="ECO:0000256" key="6">
    <source>
        <dbReference type="ARBA" id="ARBA00023004"/>
    </source>
</evidence>
<dbReference type="Gene3D" id="3.40.50.300">
    <property type="entry name" value="P-loop containing nucleotide triphosphate hydrolases"/>
    <property type="match status" value="1"/>
</dbReference>
<evidence type="ECO:0000256" key="4">
    <source>
        <dbReference type="ARBA" id="ARBA00022741"/>
    </source>
</evidence>
<dbReference type="Proteomes" id="UP000198778">
    <property type="component" value="Unassembled WGS sequence"/>
</dbReference>
<dbReference type="STRING" id="745820.SAMN04488053_11654"/>
<dbReference type="PANTHER" id="PTHR42781:SF4">
    <property type="entry name" value="SPERMIDINE_PUTRESCINE IMPORT ATP-BINDING PROTEIN POTA"/>
    <property type="match status" value="1"/>
</dbReference>
<sequence length="314" mass="35486">MLKLRQAAKKYEDQVIFSNIDIAVKAGDIVSILGPSGCGKTSLLRCIAGLAAFTEGELFIDSREVTRIKAENRPVVLMFQEPLLFPHLTVLQNAIYGMKHGKRKLSRKERIRQAEEMLKKIEMFEWKDRYPSQLSGGQQQRVSLARALLLQPSLLLLDEPFSSLDAHLRHSLRIWVRDFLKQEGVTALFVTHDREEAAVMSDRLIVMKDGKLQQEGEPREVYEQPLNKDVADFMSDGLHLDGEFYTASSLSISGSQAGTYQGIIEHPLFAYGYTFYRIKIPELEQSVVVRSDEVREEGQQVSIAVQQKGSAADD</sequence>
<protein>
    <recommendedName>
        <fullName evidence="12">Carnitine transport ATP-binding protein OpuCA</fullName>
        <ecNumber evidence="11">7.6.2.9</ecNumber>
    </recommendedName>
</protein>
<evidence type="ECO:0000256" key="11">
    <source>
        <dbReference type="ARBA" id="ARBA00066388"/>
    </source>
</evidence>
<keyword evidence="1" id="KW-0813">Transport</keyword>
<keyword evidence="5 14" id="KW-0067">ATP-binding</keyword>
<dbReference type="GO" id="GO:0016887">
    <property type="term" value="F:ATP hydrolysis activity"/>
    <property type="evidence" value="ECO:0007669"/>
    <property type="project" value="InterPro"/>
</dbReference>
<comment type="subunit">
    <text evidence="10">The complex is composed of two ATP-binding proteins (OpuCA), two transmembrane proteins (OpuCB and OpuCD) and a solute-binding protein (OpuCC).</text>
</comment>
<dbReference type="CDD" id="cd03259">
    <property type="entry name" value="ABC_Carb_Solutes_like"/>
    <property type="match status" value="1"/>
</dbReference>
<dbReference type="SUPFAM" id="SSF52540">
    <property type="entry name" value="P-loop containing nucleoside triphosphate hydrolases"/>
    <property type="match status" value="1"/>
</dbReference>
<dbReference type="InterPro" id="IPR027417">
    <property type="entry name" value="P-loop_NTPase"/>
</dbReference>
<keyword evidence="3" id="KW-0410">Iron transport</keyword>
<evidence type="ECO:0000256" key="8">
    <source>
        <dbReference type="ARBA" id="ARBA00023136"/>
    </source>
</evidence>
<dbReference type="EC" id="7.6.2.9" evidence="11"/>
<dbReference type="PANTHER" id="PTHR42781">
    <property type="entry name" value="SPERMIDINE/PUTRESCINE IMPORT ATP-BINDING PROTEIN POTA"/>
    <property type="match status" value="1"/>
</dbReference>
<evidence type="ECO:0000256" key="12">
    <source>
        <dbReference type="ARBA" id="ARBA00070305"/>
    </source>
</evidence>
<evidence type="ECO:0000256" key="9">
    <source>
        <dbReference type="ARBA" id="ARBA00052482"/>
    </source>
</evidence>
<dbReference type="AlphaFoldDB" id="A0A1H0K8W3"/>
<keyword evidence="4" id="KW-0547">Nucleotide-binding</keyword>